<sequence length="31" mass="3685">MLRRDLRRRGSFCIYAAGMIEYKKYFGRGAV</sequence>
<proteinExistence type="predicted"/>
<reference evidence="1" key="1">
    <citation type="journal article" date="2021" name="Proc. Natl. Acad. Sci. U.S.A.">
        <title>A Catalog of Tens of Thousands of Viruses from Human Metagenomes Reveals Hidden Associations with Chronic Diseases.</title>
        <authorList>
            <person name="Tisza M.J."/>
            <person name="Buck C.B."/>
        </authorList>
    </citation>
    <scope>NUCLEOTIDE SEQUENCE</scope>
    <source>
        <strain evidence="1">CtXPh6</strain>
    </source>
</reference>
<name>A0A8S5LK46_9CAUD</name>
<evidence type="ECO:0000313" key="1">
    <source>
        <dbReference type="EMBL" id="DAD70305.1"/>
    </source>
</evidence>
<protein>
    <submittedName>
        <fullName evidence="1">Uncharacterized protein</fullName>
    </submittedName>
</protein>
<organism evidence="1">
    <name type="scientific">Siphoviridae sp. ctXPh6</name>
    <dbReference type="NCBI Taxonomy" id="2827578"/>
    <lineage>
        <taxon>Viruses</taxon>
        <taxon>Duplodnaviria</taxon>
        <taxon>Heunggongvirae</taxon>
        <taxon>Uroviricota</taxon>
        <taxon>Caudoviricetes</taxon>
    </lineage>
</organism>
<accession>A0A8S5LK46</accession>
<dbReference type="EMBL" id="BK015862">
    <property type="protein sequence ID" value="DAD70305.1"/>
    <property type="molecule type" value="Genomic_DNA"/>
</dbReference>